<evidence type="ECO:0000256" key="1">
    <source>
        <dbReference type="ARBA" id="ARBA00004479"/>
    </source>
</evidence>
<dbReference type="PROSITE" id="PS00022">
    <property type="entry name" value="EGF_1"/>
    <property type="match status" value="1"/>
</dbReference>
<feature type="chain" id="PRO_5004868325" evidence="17">
    <location>
        <begin position="19"/>
        <end position="702"/>
    </location>
</feature>
<organism evidence="21 22">
    <name type="scientific">Lepisosteus oculatus</name>
    <name type="common">Spotted gar</name>
    <dbReference type="NCBI Taxonomy" id="7918"/>
    <lineage>
        <taxon>Eukaryota</taxon>
        <taxon>Metazoa</taxon>
        <taxon>Chordata</taxon>
        <taxon>Craniata</taxon>
        <taxon>Vertebrata</taxon>
        <taxon>Euteleostomi</taxon>
        <taxon>Actinopterygii</taxon>
        <taxon>Neopterygii</taxon>
        <taxon>Holostei</taxon>
        <taxon>Semionotiformes</taxon>
        <taxon>Lepisosteidae</taxon>
        <taxon>Lepisosteus</taxon>
    </lineage>
</organism>
<reference evidence="21" key="2">
    <citation type="submission" date="2025-08" db="UniProtKB">
        <authorList>
            <consortium name="Ensembl"/>
        </authorList>
    </citation>
    <scope>IDENTIFICATION</scope>
</reference>
<evidence type="ECO:0000256" key="2">
    <source>
        <dbReference type="ARBA" id="ARBA00004613"/>
    </source>
</evidence>
<dbReference type="InterPro" id="IPR001791">
    <property type="entry name" value="Laminin_G"/>
</dbReference>
<evidence type="ECO:0000256" key="8">
    <source>
        <dbReference type="ARBA" id="ARBA00022737"/>
    </source>
</evidence>
<dbReference type="PROSITE" id="PS50025">
    <property type="entry name" value="LAM_G_DOMAIN"/>
    <property type="match status" value="2"/>
</dbReference>
<evidence type="ECO:0000256" key="13">
    <source>
        <dbReference type="ARBA" id="ARBA00023157"/>
    </source>
</evidence>
<dbReference type="CDD" id="cd00054">
    <property type="entry name" value="EGF_CA"/>
    <property type="match status" value="3"/>
</dbReference>
<dbReference type="Gene3D" id="4.10.740.10">
    <property type="entry name" value="Coagulation Factor IX"/>
    <property type="match status" value="1"/>
</dbReference>
<feature type="disulfide bond" evidence="15">
    <location>
        <begin position="137"/>
        <end position="146"/>
    </location>
</feature>
<evidence type="ECO:0000313" key="22">
    <source>
        <dbReference type="Proteomes" id="UP000018468"/>
    </source>
</evidence>
<feature type="disulfide bond" evidence="15">
    <location>
        <begin position="118"/>
        <end position="135"/>
    </location>
</feature>
<dbReference type="FunFam" id="2.10.25.10:FF:000119">
    <property type="entry name" value="vitamin K-dependent protein S"/>
    <property type="match status" value="1"/>
</dbReference>
<evidence type="ECO:0000259" key="19">
    <source>
        <dbReference type="PROSITE" id="PS50026"/>
    </source>
</evidence>
<dbReference type="Pfam" id="PF14670">
    <property type="entry name" value="FXa_inhibition"/>
    <property type="match status" value="1"/>
</dbReference>
<dbReference type="GO" id="GO:0016020">
    <property type="term" value="C:membrane"/>
    <property type="evidence" value="ECO:0007669"/>
    <property type="project" value="UniProtKB-SubCell"/>
</dbReference>
<dbReference type="FunFam" id="2.10.25.10:FF:000146">
    <property type="entry name" value="Putative neurogenic locus notch"/>
    <property type="match status" value="1"/>
</dbReference>
<dbReference type="PANTHER" id="PTHR24040">
    <property type="entry name" value="LAMININ G-LIKE DOMAIN-CONTAINING PROTEIN"/>
    <property type="match status" value="1"/>
</dbReference>
<evidence type="ECO:0000259" key="20">
    <source>
        <dbReference type="PROSITE" id="PS50998"/>
    </source>
</evidence>
<dbReference type="GO" id="GO:0007219">
    <property type="term" value="P:Notch signaling pathway"/>
    <property type="evidence" value="ECO:0007669"/>
    <property type="project" value="UniProtKB-KW"/>
</dbReference>
<dbReference type="STRING" id="7918.ENSLOCP00000012181"/>
<dbReference type="SMART" id="SM00181">
    <property type="entry name" value="EGF"/>
    <property type="match status" value="4"/>
</dbReference>
<comment type="subcellular location">
    <subcellularLocation>
        <location evidence="1">Membrane</location>
        <topology evidence="1">Single-pass type I membrane protein</topology>
    </subcellularLocation>
    <subcellularLocation>
        <location evidence="2">Secreted</location>
    </subcellularLocation>
</comment>
<feature type="domain" description="Gla" evidence="20">
    <location>
        <begin position="41"/>
        <end position="87"/>
    </location>
</feature>
<dbReference type="EMBL" id="AHAT01003531">
    <property type="status" value="NOT_ANNOTATED_CDS"/>
    <property type="molecule type" value="Genomic_DNA"/>
</dbReference>
<dbReference type="PROSITE" id="PS01187">
    <property type="entry name" value="EGF_CA"/>
    <property type="match status" value="2"/>
</dbReference>
<dbReference type="GeneTree" id="ENSGT00940000154035"/>
<feature type="disulfide bond" evidence="16">
    <location>
        <begin position="664"/>
        <end position="691"/>
    </location>
</feature>
<dbReference type="InterPro" id="IPR000152">
    <property type="entry name" value="EGF-type_Asp/Asn_hydroxyl_site"/>
</dbReference>
<dbReference type="InterPro" id="IPR051145">
    <property type="entry name" value="GAS-SHBG-PROS"/>
</dbReference>
<dbReference type="SMART" id="SM00179">
    <property type="entry name" value="EGF_CA"/>
    <property type="match status" value="4"/>
</dbReference>
<dbReference type="InterPro" id="IPR018097">
    <property type="entry name" value="EGF_Ca-bd_CS"/>
</dbReference>
<dbReference type="Proteomes" id="UP000018468">
    <property type="component" value="Linkage group LG17"/>
</dbReference>
<dbReference type="InterPro" id="IPR001881">
    <property type="entry name" value="EGF-like_Ca-bd_dom"/>
</dbReference>
<keyword evidence="7" id="KW-0812">Transmembrane</keyword>
<dbReference type="PRINTS" id="PR01983">
    <property type="entry name" value="NOTCH"/>
</dbReference>
<evidence type="ECO:0000256" key="9">
    <source>
        <dbReference type="ARBA" id="ARBA00022837"/>
    </source>
</evidence>
<evidence type="ECO:0000256" key="3">
    <source>
        <dbReference type="ARBA" id="ARBA00022473"/>
    </source>
</evidence>
<evidence type="ECO:0000259" key="18">
    <source>
        <dbReference type="PROSITE" id="PS50025"/>
    </source>
</evidence>
<dbReference type="Pfam" id="PF07645">
    <property type="entry name" value="EGF_CA"/>
    <property type="match status" value="2"/>
</dbReference>
<dbReference type="InterPro" id="IPR017857">
    <property type="entry name" value="Coagulation_fac-like_Gla_dom"/>
</dbReference>
<dbReference type="AlphaFoldDB" id="W5MUX2"/>
<evidence type="ECO:0000256" key="17">
    <source>
        <dbReference type="SAM" id="SignalP"/>
    </source>
</evidence>
<feature type="domain" description="Laminin G" evidence="18">
    <location>
        <begin position="318"/>
        <end position="495"/>
    </location>
</feature>
<keyword evidence="5" id="KW-0964">Secreted</keyword>
<reference evidence="22" key="1">
    <citation type="submission" date="2011-12" db="EMBL/GenBank/DDBJ databases">
        <title>The Draft Genome of Lepisosteus oculatus.</title>
        <authorList>
            <consortium name="The Broad Institute Genome Assembly &amp; Analysis Group"/>
            <consortium name="Computational R&amp;D Group"/>
            <consortium name="and Sequencing Platform"/>
            <person name="Di Palma F."/>
            <person name="Alfoldi J."/>
            <person name="Johnson J."/>
            <person name="Berlin A."/>
            <person name="Gnerre S."/>
            <person name="Jaffe D."/>
            <person name="MacCallum I."/>
            <person name="Young S."/>
            <person name="Walker B.J."/>
            <person name="Lander E.S."/>
            <person name="Lindblad-Toh K."/>
        </authorList>
    </citation>
    <scope>NUCLEOTIDE SEQUENCE [LARGE SCALE GENOMIC DNA]</scope>
</reference>
<dbReference type="OMA" id="PIINHGM"/>
<dbReference type="InterPro" id="IPR049883">
    <property type="entry name" value="NOTCH1_EGF-like"/>
</dbReference>
<dbReference type="PROSITE" id="PS00010">
    <property type="entry name" value="ASX_HYDROXYL"/>
    <property type="match status" value="2"/>
</dbReference>
<evidence type="ECO:0000256" key="11">
    <source>
        <dbReference type="ARBA" id="ARBA00022989"/>
    </source>
</evidence>
<proteinExistence type="predicted"/>
<feature type="signal peptide" evidence="17">
    <location>
        <begin position="1"/>
        <end position="18"/>
    </location>
</feature>
<feature type="domain" description="Laminin G" evidence="18">
    <location>
        <begin position="507"/>
        <end position="691"/>
    </location>
</feature>
<dbReference type="Pfam" id="PF02210">
    <property type="entry name" value="Laminin_G_2"/>
    <property type="match status" value="1"/>
</dbReference>
<dbReference type="FunFam" id="2.10.25.10:FF:000240">
    <property type="entry name" value="Vitamin K-dependent protein S"/>
    <property type="match status" value="1"/>
</dbReference>
<dbReference type="CDD" id="cd00110">
    <property type="entry name" value="LamG"/>
    <property type="match status" value="2"/>
</dbReference>
<evidence type="ECO:0000256" key="4">
    <source>
        <dbReference type="ARBA" id="ARBA00022479"/>
    </source>
</evidence>
<dbReference type="SUPFAM" id="SSF49899">
    <property type="entry name" value="Concanavalin A-like lectins/glucanases"/>
    <property type="match status" value="2"/>
</dbReference>
<dbReference type="InterPro" id="IPR035972">
    <property type="entry name" value="GLA-like_dom_SF"/>
</dbReference>
<protein>
    <submittedName>
        <fullName evidence="21">Growth arrest specific 6</fullName>
    </submittedName>
</protein>
<dbReference type="SUPFAM" id="SSF57630">
    <property type="entry name" value="GLA-domain"/>
    <property type="match status" value="1"/>
</dbReference>
<keyword evidence="10" id="KW-0914">Notch signaling pathway</keyword>
<comment type="caution">
    <text evidence="15">Lacks conserved residue(s) required for the propagation of feature annotation.</text>
</comment>
<dbReference type="Bgee" id="ENSLOCG00000009953">
    <property type="expression patterns" value="Expressed in zone of skin and 13 other cell types or tissues"/>
</dbReference>
<dbReference type="PROSITE" id="PS50026">
    <property type="entry name" value="EGF_3"/>
    <property type="match status" value="2"/>
</dbReference>
<keyword evidence="9" id="KW-0106">Calcium</keyword>
<dbReference type="Pfam" id="PF00594">
    <property type="entry name" value="Gla"/>
    <property type="match status" value="1"/>
</dbReference>
<evidence type="ECO:0000256" key="5">
    <source>
        <dbReference type="ARBA" id="ARBA00022525"/>
    </source>
</evidence>
<evidence type="ECO:0000256" key="12">
    <source>
        <dbReference type="ARBA" id="ARBA00023136"/>
    </source>
</evidence>
<keyword evidence="12" id="KW-0472">Membrane</keyword>
<keyword evidence="8" id="KW-0677">Repeat</keyword>
<dbReference type="PROSITE" id="PS50998">
    <property type="entry name" value="GLA_2"/>
    <property type="match status" value="1"/>
</dbReference>
<dbReference type="FunFam" id="2.60.120.200:FF:000077">
    <property type="entry name" value="vitamin K-dependent protein S"/>
    <property type="match status" value="1"/>
</dbReference>
<dbReference type="InterPro" id="IPR000294">
    <property type="entry name" value="GLA_domain"/>
</dbReference>
<sequence length="702" mass="78048">MPPTSAELLSVCLLFVQAFPASSQFALSPEEANQFLSRHRRANHVFEETKQGHLERECVEETCSKEEAREVFENDPETEYFFPKYLACINKFGNSQSKSQDFITCVHNIPDQCSPSPCNPRGTVRCEDKKGEFLCHCFTGWAGARCERDVNECDRRNGNCEHLCSNTPGSYKCSCKLGYSLTDRHRCADVDECREIPGVCGTAWCKNLRGSYQCLCDEGYTYDNVTKSCLDVDECATGVCSEMCVNTPGTYQCYCDGRKGLKLAQDLSNCEQQGQRTGSKPRFTFQFNATNIGVYRRTIVCFQSIEPCVPLNNERNSKSLYLGRMFSAVPVIRLRFRRRVKIGFTAEFDLRTFDPEGVIFFAGGHLNSSWIVLELHQGKLQLQLKYGPVSRVTRSGAKVNDGLWHKISVEEQGKNLIIKVDREAVMKIAVNGNLFTLKKGLHELNVTVGGVPFKEGELAEMINPRLDGCMRDWKWLTGEDTSIAETIRMNEKMQCFSQEGRGSYFPGSGFALFNVSYELFNVQCPTTCKTSGANWSVSLELTALPSSSSGVLVAIVSGDRVLLSVALTDYHPGTGLRQQHVLLSMADVIVSSVQMRTCDSQPHAINVTVGNNVAVLEVDRRKGRTDVSPVQLGDMQGPVSTYIGGLPVDVPVISTPVSAYFSGCMDMLINGNAVDLDEALYKHSDIRSHSCPYALEPHFSQL</sequence>
<dbReference type="SMART" id="SM00282">
    <property type="entry name" value="LamG"/>
    <property type="match status" value="2"/>
</dbReference>
<dbReference type="InterPro" id="IPR009030">
    <property type="entry name" value="Growth_fac_rcpt_cys_sf"/>
</dbReference>
<dbReference type="InterPro" id="IPR000742">
    <property type="entry name" value="EGF"/>
</dbReference>
<dbReference type="Gene3D" id="2.60.120.200">
    <property type="match status" value="2"/>
</dbReference>
<dbReference type="PRINTS" id="PR00001">
    <property type="entry name" value="GLABLOOD"/>
</dbReference>
<keyword evidence="17" id="KW-0732">Signal</keyword>
<evidence type="ECO:0000256" key="10">
    <source>
        <dbReference type="ARBA" id="ARBA00022976"/>
    </source>
</evidence>
<dbReference type="InParanoid" id="W5MUX2"/>
<keyword evidence="3" id="KW-0217">Developmental protein</keyword>
<reference evidence="21" key="3">
    <citation type="submission" date="2025-09" db="UniProtKB">
        <authorList>
            <consortium name="Ensembl"/>
        </authorList>
    </citation>
    <scope>IDENTIFICATION</scope>
</reference>
<evidence type="ECO:0000313" key="21">
    <source>
        <dbReference type="Ensembl" id="ENSLOCP00000012181.1"/>
    </source>
</evidence>
<feature type="domain" description="EGF-like" evidence="19">
    <location>
        <begin position="109"/>
        <end position="147"/>
    </location>
</feature>
<dbReference type="InterPro" id="IPR013320">
    <property type="entry name" value="ConA-like_dom_sf"/>
</dbReference>
<dbReference type="SUPFAM" id="SSF57184">
    <property type="entry name" value="Growth factor receptor domain"/>
    <property type="match status" value="1"/>
</dbReference>
<dbReference type="Gene3D" id="2.10.25.10">
    <property type="entry name" value="Laminin"/>
    <property type="match status" value="4"/>
</dbReference>
<dbReference type="SMART" id="SM00069">
    <property type="entry name" value="GLA"/>
    <property type="match status" value="1"/>
</dbReference>
<evidence type="ECO:0000256" key="14">
    <source>
        <dbReference type="ARBA" id="ARBA00023180"/>
    </source>
</evidence>
<evidence type="ECO:0000256" key="15">
    <source>
        <dbReference type="PROSITE-ProRule" id="PRU00076"/>
    </source>
</evidence>
<dbReference type="Ensembl" id="ENSLOCT00000012201.1">
    <property type="protein sequence ID" value="ENSLOCP00000012181.1"/>
    <property type="gene ID" value="ENSLOCG00000009953.1"/>
</dbReference>
<keyword evidence="6 15" id="KW-0245">EGF-like domain</keyword>
<accession>W5MUX2</accession>
<dbReference type="PROSITE" id="PS01186">
    <property type="entry name" value="EGF_2"/>
    <property type="match status" value="2"/>
</dbReference>
<name>W5MUX2_LEPOC</name>
<evidence type="ECO:0000256" key="6">
    <source>
        <dbReference type="ARBA" id="ARBA00022536"/>
    </source>
</evidence>
<evidence type="ECO:0000256" key="16">
    <source>
        <dbReference type="PROSITE-ProRule" id="PRU00122"/>
    </source>
</evidence>
<evidence type="ECO:0000256" key="7">
    <source>
        <dbReference type="ARBA" id="ARBA00022692"/>
    </source>
</evidence>
<dbReference type="PANTHER" id="PTHR24040:SF14">
    <property type="entry name" value="GROWTH ARREST-SPECIFIC PROTEIN 6"/>
    <property type="match status" value="1"/>
</dbReference>
<keyword evidence="11" id="KW-1133">Transmembrane helix</keyword>
<keyword evidence="22" id="KW-1185">Reference proteome</keyword>
<keyword evidence="4" id="KW-0301">Gamma-carboxyglutamic acid</keyword>
<keyword evidence="14" id="KW-0325">Glycoprotein</keyword>
<dbReference type="Pfam" id="PF00054">
    <property type="entry name" value="Laminin_G_1"/>
    <property type="match status" value="1"/>
</dbReference>
<dbReference type="GO" id="GO:0005576">
    <property type="term" value="C:extracellular region"/>
    <property type="evidence" value="ECO:0007669"/>
    <property type="project" value="UniProtKB-SubCell"/>
</dbReference>
<dbReference type="FunFam" id="4.10.740.10:FF:000001">
    <property type="entry name" value="vitamin K-dependent protein S"/>
    <property type="match status" value="1"/>
</dbReference>
<keyword evidence="13 15" id="KW-1015">Disulfide bond</keyword>
<dbReference type="GO" id="GO:0005509">
    <property type="term" value="F:calcium ion binding"/>
    <property type="evidence" value="ECO:0007669"/>
    <property type="project" value="InterPro"/>
</dbReference>
<feature type="domain" description="EGF-like" evidence="19">
    <location>
        <begin position="149"/>
        <end position="188"/>
    </location>
</feature>
<dbReference type="eggNOG" id="ENOG502QT2N">
    <property type="taxonomic scope" value="Eukaryota"/>
</dbReference>